<dbReference type="AlphaFoldDB" id="A0A518IKW5"/>
<proteinExistence type="predicted"/>
<name>A0A518IKW5_9PLAN</name>
<dbReference type="Proteomes" id="UP000318313">
    <property type="component" value="Chromosome"/>
</dbReference>
<gene>
    <name evidence="1" type="ORF">Enr17x_58110</name>
</gene>
<dbReference type="EMBL" id="CP037452">
    <property type="protein sequence ID" value="QDV53730.1"/>
    <property type="molecule type" value="Genomic_DNA"/>
</dbReference>
<dbReference type="RefSeq" id="WP_145313449.1">
    <property type="nucleotide sequence ID" value="NZ_CP037452.1"/>
</dbReference>
<reference evidence="1 2" key="1">
    <citation type="submission" date="2019-03" db="EMBL/GenBank/DDBJ databases">
        <title>Deep-cultivation of Planctomycetes and their phenomic and genomic characterization uncovers novel biology.</title>
        <authorList>
            <person name="Wiegand S."/>
            <person name="Jogler M."/>
            <person name="Boedeker C."/>
            <person name="Pinto D."/>
            <person name="Vollmers J."/>
            <person name="Rivas-Marin E."/>
            <person name="Kohn T."/>
            <person name="Peeters S.H."/>
            <person name="Heuer A."/>
            <person name="Rast P."/>
            <person name="Oberbeckmann S."/>
            <person name="Bunk B."/>
            <person name="Jeske O."/>
            <person name="Meyerdierks A."/>
            <person name="Storesund J.E."/>
            <person name="Kallscheuer N."/>
            <person name="Luecker S."/>
            <person name="Lage O.M."/>
            <person name="Pohl T."/>
            <person name="Merkel B.J."/>
            <person name="Hornburger P."/>
            <person name="Mueller R.-W."/>
            <person name="Bruemmer F."/>
            <person name="Labrenz M."/>
            <person name="Spormann A.M."/>
            <person name="Op den Camp H."/>
            <person name="Overmann J."/>
            <person name="Amann R."/>
            <person name="Jetten M.S.M."/>
            <person name="Mascher T."/>
            <person name="Medema M.H."/>
            <person name="Devos D.P."/>
            <person name="Kaster A.-K."/>
            <person name="Ovreas L."/>
            <person name="Rohde M."/>
            <person name="Galperin M.Y."/>
            <person name="Jogler C."/>
        </authorList>
    </citation>
    <scope>NUCLEOTIDE SEQUENCE [LARGE SCALE GENOMIC DNA]</scope>
    <source>
        <strain evidence="1 2">Enr17</strain>
    </source>
</reference>
<keyword evidence="2" id="KW-1185">Reference proteome</keyword>
<organism evidence="1 2">
    <name type="scientific">Gimesia fumaroli</name>
    <dbReference type="NCBI Taxonomy" id="2527976"/>
    <lineage>
        <taxon>Bacteria</taxon>
        <taxon>Pseudomonadati</taxon>
        <taxon>Planctomycetota</taxon>
        <taxon>Planctomycetia</taxon>
        <taxon>Planctomycetales</taxon>
        <taxon>Planctomycetaceae</taxon>
        <taxon>Gimesia</taxon>
    </lineage>
</organism>
<protein>
    <submittedName>
        <fullName evidence="1">Uncharacterized protein</fullName>
    </submittedName>
</protein>
<accession>A0A518IKW5</accession>
<evidence type="ECO:0000313" key="1">
    <source>
        <dbReference type="EMBL" id="QDV53730.1"/>
    </source>
</evidence>
<sequence length="100" mass="11389">MSQLKIFSLRQCQELEEFNGCTLRDVLYDAGIEGQESPSAMFRFEPKKDENIFTPEQQRMLLDALFNFIGSGGDLRSFVEPSGDVFLRMVDGAMKKAGWQ</sequence>
<dbReference type="KEGG" id="gfm:Enr17x_58110"/>
<evidence type="ECO:0000313" key="2">
    <source>
        <dbReference type="Proteomes" id="UP000318313"/>
    </source>
</evidence>